<evidence type="ECO:0000313" key="2">
    <source>
        <dbReference type="Proteomes" id="UP001165960"/>
    </source>
</evidence>
<reference evidence="1" key="1">
    <citation type="submission" date="2022-04" db="EMBL/GenBank/DDBJ databases">
        <title>Genome of the entomopathogenic fungus Entomophthora muscae.</title>
        <authorList>
            <person name="Elya C."/>
            <person name="Lovett B.R."/>
            <person name="Lee E."/>
            <person name="Macias A.M."/>
            <person name="Hajek A.E."/>
            <person name="De Bivort B.L."/>
            <person name="Kasson M.T."/>
            <person name="De Fine Licht H.H."/>
            <person name="Stajich J.E."/>
        </authorList>
    </citation>
    <scope>NUCLEOTIDE SEQUENCE</scope>
    <source>
        <strain evidence="1">Berkeley</strain>
    </source>
</reference>
<gene>
    <name evidence="1" type="ORF">DSO57_1028113</name>
</gene>
<evidence type="ECO:0000313" key="1">
    <source>
        <dbReference type="EMBL" id="KAJ9084061.1"/>
    </source>
</evidence>
<sequence>MKQFKTTSLKCTRTLLNPSFESYKLQLLDNNVGGSLLIDSKNLPSELSFDLTNDSFAKRNLTYSELKWISKFNHAHVKFSVGTKEAIVCIDSDLNVLCVSCSKEGDIQETVLANLSDESFKSEFLTLPTIKLLSADNSKVTIVVFTGKEKAFIIDIFEDLSSKTTHNFNLPQVSSEPNETWALMDILKEGISTFKLVCCVKILNPENNFAIAFLELKEFDLKLLCSVPGNEFPLVSKVVDDGTGFYIACKKQFGADSISEIKLPSPQTDLPYTWLQTNEDLTVHFSLKNAVETKEINCILKDFSLILEEPSSKSAPLSQNWFGKINSNESLWTIEDGRWLTLHLEKADKGTRWSNLFDFDDGVMEALDPNELAEIRESLDKYTGDPKPRYSLQQPFGSEIEQEDFEGEEFGIFLYDATGRYQQTVSSGGMSWLGESLEESDGSPSCFFLRYDVDALIFTDQPPFEHFSSFDAIGYVQASKKNCKFSTVSSDLRLLMIVESTSNIYLYGKPSSSKRQAPQAVVQVPSDSPIQGVQLMFNRFLLVLTQKEAYTFDISPFISKDQ</sequence>
<comment type="caution">
    <text evidence="1">The sequence shown here is derived from an EMBL/GenBank/DDBJ whole genome shotgun (WGS) entry which is preliminary data.</text>
</comment>
<organism evidence="1 2">
    <name type="scientific">Entomophthora muscae</name>
    <dbReference type="NCBI Taxonomy" id="34485"/>
    <lineage>
        <taxon>Eukaryota</taxon>
        <taxon>Fungi</taxon>
        <taxon>Fungi incertae sedis</taxon>
        <taxon>Zoopagomycota</taxon>
        <taxon>Entomophthoromycotina</taxon>
        <taxon>Entomophthoromycetes</taxon>
        <taxon>Entomophthorales</taxon>
        <taxon>Entomophthoraceae</taxon>
        <taxon>Entomophthora</taxon>
    </lineage>
</organism>
<name>A0ACC2UBM8_9FUNG</name>
<proteinExistence type="predicted"/>
<dbReference type="Proteomes" id="UP001165960">
    <property type="component" value="Unassembled WGS sequence"/>
</dbReference>
<accession>A0ACC2UBM8</accession>
<keyword evidence="2" id="KW-1185">Reference proteome</keyword>
<dbReference type="EMBL" id="QTSX02000886">
    <property type="protein sequence ID" value="KAJ9084061.1"/>
    <property type="molecule type" value="Genomic_DNA"/>
</dbReference>
<protein>
    <submittedName>
        <fullName evidence="1">Uncharacterized protein</fullName>
    </submittedName>
</protein>